<feature type="transmembrane region" description="Helical" evidence="1">
    <location>
        <begin position="97"/>
        <end position="117"/>
    </location>
</feature>
<proteinExistence type="predicted"/>
<keyword evidence="1" id="KW-1133">Transmembrane helix</keyword>
<gene>
    <name evidence="2" type="ORF">SY1_14280</name>
</gene>
<dbReference type="RefSeq" id="WP_015556630.1">
    <property type="nucleotide sequence ID" value="NC_021038.1"/>
</dbReference>
<accession>A0AB94IXF7</accession>
<reference evidence="2 3" key="2">
    <citation type="submission" date="2010-03" db="EMBL/GenBank/DDBJ databases">
        <authorList>
            <person name="Pajon A."/>
        </authorList>
    </citation>
    <scope>NUCLEOTIDE SEQUENCE [LARGE SCALE GENOMIC DNA]</scope>
    <source>
        <strain evidence="2 3">SGP1</strain>
    </source>
</reference>
<dbReference type="Pfam" id="PF06961">
    <property type="entry name" value="DUF1294"/>
    <property type="match status" value="1"/>
</dbReference>
<dbReference type="KEGG" id="sbr:SY1_14280"/>
<dbReference type="Proteomes" id="UP000008957">
    <property type="component" value="Chromosome"/>
</dbReference>
<sequence length="121" mass="13404">MSMRSSPRRFFLAAAAVCIALTALVARRLGSFLSAYPMWLLCCSVSTFLFYGFDKAQSRRGGWRVPEAVLHLLSLAGGFLGALCGRQLFRHKTQKPAFLVVIVLSAALHLTFALWLLTRRG</sequence>
<dbReference type="InterPro" id="IPR010718">
    <property type="entry name" value="DUF1294"/>
</dbReference>
<feature type="transmembrane region" description="Helical" evidence="1">
    <location>
        <begin position="65"/>
        <end position="85"/>
    </location>
</feature>
<dbReference type="AlphaFoldDB" id="A0AB94IXF7"/>
<keyword evidence="1" id="KW-0472">Membrane</keyword>
<evidence type="ECO:0000256" key="1">
    <source>
        <dbReference type="SAM" id="Phobius"/>
    </source>
</evidence>
<feature type="transmembrane region" description="Helical" evidence="1">
    <location>
        <begin position="36"/>
        <end position="53"/>
    </location>
</feature>
<keyword evidence="1" id="KW-0812">Transmembrane</keyword>
<dbReference type="EMBL" id="FP929056">
    <property type="protein sequence ID" value="CBL28483.1"/>
    <property type="molecule type" value="Genomic_DNA"/>
</dbReference>
<protein>
    <submittedName>
        <fullName evidence="2">Predicted membrane protein</fullName>
    </submittedName>
</protein>
<reference evidence="3" key="1">
    <citation type="submission" date="2010-03" db="EMBL/GenBank/DDBJ databases">
        <title>The genome sequence of Synergistetes sp. SGP1.</title>
        <authorList>
            <consortium name="metaHIT consortium -- http://www.metahit.eu/"/>
            <person name="Pajon A."/>
            <person name="Turner K."/>
            <person name="Parkhill J."/>
            <person name="Wade W."/>
            <person name="Vartoukian S."/>
        </authorList>
    </citation>
    <scope>NUCLEOTIDE SEQUENCE [LARGE SCALE GENOMIC DNA]</scope>
    <source>
        <strain evidence="3">SGP1</strain>
    </source>
</reference>
<evidence type="ECO:0000313" key="3">
    <source>
        <dbReference type="Proteomes" id="UP000008957"/>
    </source>
</evidence>
<name>A0AB94IXF7_9BACT</name>
<organism evidence="2 3">
    <name type="scientific">Fretibacterium fastidiosum</name>
    <dbReference type="NCBI Taxonomy" id="651822"/>
    <lineage>
        <taxon>Bacteria</taxon>
        <taxon>Thermotogati</taxon>
        <taxon>Synergistota</taxon>
        <taxon>Synergistia</taxon>
        <taxon>Synergistales</taxon>
        <taxon>Aminobacteriaceae</taxon>
        <taxon>Fretibacterium</taxon>
    </lineage>
</organism>
<evidence type="ECO:0000313" key="2">
    <source>
        <dbReference type="EMBL" id="CBL28483.1"/>
    </source>
</evidence>
<keyword evidence="3" id="KW-1185">Reference proteome</keyword>